<protein>
    <submittedName>
        <fullName evidence="1">Uncharacterized protein</fullName>
    </submittedName>
</protein>
<dbReference type="EMBL" id="CABIJS010000177">
    <property type="protein sequence ID" value="VUZ45471.1"/>
    <property type="molecule type" value="Genomic_DNA"/>
</dbReference>
<organism evidence="1 2">
    <name type="scientific">Hymenolepis diminuta</name>
    <name type="common">Rat tapeworm</name>
    <dbReference type="NCBI Taxonomy" id="6216"/>
    <lineage>
        <taxon>Eukaryota</taxon>
        <taxon>Metazoa</taxon>
        <taxon>Spiralia</taxon>
        <taxon>Lophotrochozoa</taxon>
        <taxon>Platyhelminthes</taxon>
        <taxon>Cestoda</taxon>
        <taxon>Eucestoda</taxon>
        <taxon>Cyclophyllidea</taxon>
        <taxon>Hymenolepididae</taxon>
        <taxon>Hymenolepis</taxon>
    </lineage>
</organism>
<evidence type="ECO:0000313" key="1">
    <source>
        <dbReference type="EMBL" id="VUZ45471.1"/>
    </source>
</evidence>
<sequence length="91" mass="10118">MFHLTTSSILELAATEAIFSKDHRGDEPGGGEDGNVGMTNSVVQEEFNLAARRVSFAPMNRSLNMQSRSFSWRNGSIPMFRDNVTLMDGMF</sequence>
<reference evidence="1 2" key="1">
    <citation type="submission" date="2019-07" db="EMBL/GenBank/DDBJ databases">
        <authorList>
            <person name="Jastrzebski P J."/>
            <person name="Paukszto L."/>
            <person name="Jastrzebski P J."/>
        </authorList>
    </citation>
    <scope>NUCLEOTIDE SEQUENCE [LARGE SCALE GENOMIC DNA]</scope>
    <source>
        <strain evidence="1 2">WMS-il1</strain>
    </source>
</reference>
<evidence type="ECO:0000313" key="2">
    <source>
        <dbReference type="Proteomes" id="UP000321570"/>
    </source>
</evidence>
<proteinExistence type="predicted"/>
<dbReference type="AlphaFoldDB" id="A0A564YDX5"/>
<keyword evidence="2" id="KW-1185">Reference proteome</keyword>
<feature type="non-terminal residue" evidence="1">
    <location>
        <position position="91"/>
    </location>
</feature>
<dbReference type="Proteomes" id="UP000321570">
    <property type="component" value="Unassembled WGS sequence"/>
</dbReference>
<accession>A0A564YDX5</accession>
<gene>
    <name evidence="1" type="ORF">WMSIL1_LOCUS5567</name>
</gene>
<name>A0A564YDX5_HYMDI</name>